<dbReference type="InterPro" id="IPR001757">
    <property type="entry name" value="P_typ_ATPase"/>
</dbReference>
<keyword evidence="5 15" id="KW-0479">Metal-binding</keyword>
<evidence type="ECO:0000256" key="10">
    <source>
        <dbReference type="ARBA" id="ARBA00022967"/>
    </source>
</evidence>
<dbReference type="Pfam" id="PF00702">
    <property type="entry name" value="Hydrolase"/>
    <property type="match status" value="1"/>
</dbReference>
<dbReference type="SFLD" id="SFLDF00027">
    <property type="entry name" value="p-type_atpase"/>
    <property type="match status" value="1"/>
</dbReference>
<evidence type="ECO:0000256" key="15">
    <source>
        <dbReference type="RuleBase" id="RU362081"/>
    </source>
</evidence>
<keyword evidence="4 15" id="KW-0812">Transmembrane</keyword>
<keyword evidence="14 15" id="KW-0472">Membrane</keyword>
<dbReference type="InterPro" id="IPR006122">
    <property type="entry name" value="HMA_Cu_ion-bd"/>
</dbReference>
<dbReference type="InterPro" id="IPR044492">
    <property type="entry name" value="P_typ_ATPase_HD_dom"/>
</dbReference>
<comment type="similarity">
    <text evidence="2 15">Belongs to the cation transport ATPase (P-type) (TC 3.A.3) family. Type IB subfamily.</text>
</comment>
<feature type="transmembrane region" description="Helical" evidence="15">
    <location>
        <begin position="376"/>
        <end position="398"/>
    </location>
</feature>
<evidence type="ECO:0000256" key="11">
    <source>
        <dbReference type="ARBA" id="ARBA00022989"/>
    </source>
</evidence>
<keyword evidence="9" id="KW-0460">Magnesium</keyword>
<feature type="domain" description="HMA" evidence="16">
    <location>
        <begin position="13"/>
        <end position="79"/>
    </location>
</feature>
<dbReference type="PROSITE" id="PS00154">
    <property type="entry name" value="ATPASE_E1_E2"/>
    <property type="match status" value="1"/>
</dbReference>
<dbReference type="GO" id="GO:0016020">
    <property type="term" value="C:membrane"/>
    <property type="evidence" value="ECO:0007669"/>
    <property type="project" value="UniProtKB-SubCell"/>
</dbReference>
<feature type="transmembrane region" description="Helical" evidence="15">
    <location>
        <begin position="600"/>
        <end position="621"/>
    </location>
</feature>
<dbReference type="FunFam" id="3.30.70.100:FF:000043">
    <property type="entry name" value="Copper-transporting ATPase 2"/>
    <property type="match status" value="1"/>
</dbReference>
<dbReference type="InterPro" id="IPR008250">
    <property type="entry name" value="ATPase_P-typ_transduc_dom_A_sf"/>
</dbReference>
<dbReference type="Gene3D" id="3.40.50.1000">
    <property type="entry name" value="HAD superfamily/HAD-like"/>
    <property type="match status" value="1"/>
</dbReference>
<feature type="domain" description="HMA" evidence="16">
    <location>
        <begin position="95"/>
        <end position="161"/>
    </location>
</feature>
<dbReference type="InParanoid" id="A0A165FXE3"/>
<dbReference type="InterPro" id="IPR023298">
    <property type="entry name" value="ATPase_P-typ_TM_dom_sf"/>
</dbReference>
<dbReference type="OrthoDB" id="432719at2759"/>
<comment type="subcellular location">
    <subcellularLocation>
        <location evidence="1">Endomembrane system</location>
        <topology evidence="1">Multi-pass membrane protein</topology>
    </subcellularLocation>
    <subcellularLocation>
        <location evidence="15">Membrane</location>
    </subcellularLocation>
</comment>
<dbReference type="SFLD" id="SFLDS00003">
    <property type="entry name" value="Haloacid_Dehalogenase"/>
    <property type="match status" value="1"/>
</dbReference>
<dbReference type="SUPFAM" id="SSF55008">
    <property type="entry name" value="HMA, heavy metal-associated domain"/>
    <property type="match status" value="2"/>
</dbReference>
<evidence type="ECO:0000256" key="5">
    <source>
        <dbReference type="ARBA" id="ARBA00022723"/>
    </source>
</evidence>
<dbReference type="GO" id="GO:0005524">
    <property type="term" value="F:ATP binding"/>
    <property type="evidence" value="ECO:0007669"/>
    <property type="project" value="UniProtKB-UniRule"/>
</dbReference>
<dbReference type="InterPro" id="IPR018303">
    <property type="entry name" value="ATPase_P-typ_P_site"/>
</dbReference>
<evidence type="ECO:0000256" key="3">
    <source>
        <dbReference type="ARBA" id="ARBA00022448"/>
    </source>
</evidence>
<dbReference type="FunFam" id="3.30.70.100:FF:000001">
    <property type="entry name" value="ATPase copper transporting beta"/>
    <property type="match status" value="1"/>
</dbReference>
<gene>
    <name evidence="17" type="ORF">CALCODRAFT_524017</name>
</gene>
<dbReference type="STRING" id="1353952.A0A165FXE3"/>
<evidence type="ECO:0000256" key="8">
    <source>
        <dbReference type="ARBA" id="ARBA00022840"/>
    </source>
</evidence>
<protein>
    <submittedName>
        <fullName evidence="17">Heavy metal translocatin</fullName>
    </submittedName>
</protein>
<dbReference type="InterPro" id="IPR023214">
    <property type="entry name" value="HAD_sf"/>
</dbReference>
<evidence type="ECO:0000259" key="16">
    <source>
        <dbReference type="PROSITE" id="PS50846"/>
    </source>
</evidence>
<dbReference type="CDD" id="cd00371">
    <property type="entry name" value="HMA"/>
    <property type="match status" value="2"/>
</dbReference>
<sequence>MQVTVEKKDPRVVTTQLSISGMTCSSCTSAITSALTTLPGVASVDVSLITHSAAVVHDENSVSADKLRDEVEDIGFEAQVVASKPVHVEEEPKLLKSYFAVGGMTCSSCTSTLTQQLTPLPSLTDLDISLRSNSATLTHDPAVLSIEKIAEAIEDCGFDATFVRSEVIGEEGGNGSKGKGKGKARREVTLRVEGAKNAYVLALTMSDNRLTRCRSDTRAAILSALSELDIKVLSPPSSAADLFTLSYIPTPTLTIRTILSSLPSPLTGTLYRPPTLSELARKSQLKELYHRLIAFGLSFLFAIPTFIIGIVGMLLLPSTNSLNMWCMAPAWGGATAGTLFLFALATPVYFVLAARTFHYHAYVALRAAVRRRPFRLAHLISFGNMDTLVSLSITVAYWSSIGMMARDISLGRGNGTGATYFDSVVFLVFFILMGRCLEARARVMTGDAIALLGTLRPETADLVVFEAVGLSPEDAAAAEKLPLPTSEDGSQPQSLRTQAIPMSHLELGDHILLRPGSLPPADGTLVSGSTTFDESSLTGESVPVPKLPGDEIWTGTTNLSSACIVEVSALGEGTMLERIVRAVGDAQGRKAPVELLADRITAVFVPVIIWLSILVLAIWLACSLTTAVPASYLSASDLGGAAGDNVNTKANRVFFSFEFMISVLVVACPCGIGLAAPTAQAVGAGLAAKMGVLAQGGGEAFQLATKVDTVVFDKTGTITVGETKVEDALFLDGEEKGWVREAVRVIEEGSSHPLGAALRTFCEFGEGGVEVLHSEEVAGRGAKGTINVRGSKYEVVIGNEAFMRESGAQWPAGNDKRADIESWKFGGKSVVLVASRALPESDEPKEFAMSALFSISDAPRPDSAAAVATLRKLGKDVWMLSGDNEITARAVAKRVGIEEDHVIAGVLPQEKADHIRGLQAGGQRGARTTGWTTTILRKLGFNMVEKKDDKAVVLFCGDGLNDSAAIAAADVGVALGHGSQITVAAADFIILSSSLSTLPSLLHLATRVYRRQKQNFGWALIYNCAALPLAAGVFYAAGHVRLPPVWSALAMALSSVSVVMSSLALRWGL</sequence>
<feature type="transmembrane region" description="Helical" evidence="15">
    <location>
        <begin position="1044"/>
        <end position="1065"/>
    </location>
</feature>
<dbReference type="InterPro" id="IPR006121">
    <property type="entry name" value="HMA_dom"/>
</dbReference>
<dbReference type="SUPFAM" id="SSF81660">
    <property type="entry name" value="Metal cation-transporting ATPase, ATP-binding domain N"/>
    <property type="match status" value="1"/>
</dbReference>
<keyword evidence="7 15" id="KW-0547">Nucleotide-binding</keyword>
<dbReference type="GO" id="GO:0043682">
    <property type="term" value="F:P-type divalent copper transporter activity"/>
    <property type="evidence" value="ECO:0007669"/>
    <property type="project" value="TreeGrafter"/>
</dbReference>
<evidence type="ECO:0000256" key="4">
    <source>
        <dbReference type="ARBA" id="ARBA00022692"/>
    </source>
</evidence>
<keyword evidence="18" id="KW-1185">Reference proteome</keyword>
<dbReference type="GO" id="GO:0055070">
    <property type="term" value="P:copper ion homeostasis"/>
    <property type="evidence" value="ECO:0007669"/>
    <property type="project" value="TreeGrafter"/>
</dbReference>
<dbReference type="NCBIfam" id="TIGR01525">
    <property type="entry name" value="ATPase-IB_hvy"/>
    <property type="match status" value="1"/>
</dbReference>
<keyword evidence="11 15" id="KW-1133">Transmembrane helix</keyword>
<dbReference type="Pfam" id="PF00403">
    <property type="entry name" value="HMA"/>
    <property type="match status" value="2"/>
</dbReference>
<feature type="transmembrane region" description="Helical" evidence="15">
    <location>
        <begin position="1016"/>
        <end position="1038"/>
    </location>
</feature>
<evidence type="ECO:0000256" key="12">
    <source>
        <dbReference type="ARBA" id="ARBA00023008"/>
    </source>
</evidence>
<evidence type="ECO:0000256" key="13">
    <source>
        <dbReference type="ARBA" id="ARBA00023065"/>
    </source>
</evidence>
<keyword evidence="12" id="KW-0186">Copper</keyword>
<evidence type="ECO:0000256" key="2">
    <source>
        <dbReference type="ARBA" id="ARBA00006024"/>
    </source>
</evidence>
<dbReference type="InterPro" id="IPR027256">
    <property type="entry name" value="P-typ_ATPase_IB"/>
</dbReference>
<dbReference type="Gene3D" id="2.70.150.10">
    <property type="entry name" value="Calcium-transporting ATPase, cytoplasmic transduction domain A"/>
    <property type="match status" value="1"/>
</dbReference>
<dbReference type="InterPro" id="IPR036412">
    <property type="entry name" value="HAD-like_sf"/>
</dbReference>
<dbReference type="Pfam" id="PF00122">
    <property type="entry name" value="E1-E2_ATPase"/>
    <property type="match status" value="1"/>
</dbReference>
<dbReference type="NCBIfam" id="TIGR00003">
    <property type="entry name" value="copper ion binding protein"/>
    <property type="match status" value="1"/>
</dbReference>
<proteinExistence type="inferred from homology"/>
<keyword evidence="8 15" id="KW-0067">ATP-binding</keyword>
<dbReference type="PANTHER" id="PTHR43520">
    <property type="entry name" value="ATP7, ISOFORM B"/>
    <property type="match status" value="1"/>
</dbReference>
<dbReference type="AlphaFoldDB" id="A0A165FXE3"/>
<keyword evidence="6" id="KW-0677">Repeat</keyword>
<dbReference type="SFLD" id="SFLDG00002">
    <property type="entry name" value="C1.7:_P-type_atpase_like"/>
    <property type="match status" value="1"/>
</dbReference>
<evidence type="ECO:0000256" key="9">
    <source>
        <dbReference type="ARBA" id="ARBA00022842"/>
    </source>
</evidence>
<evidence type="ECO:0000256" key="6">
    <source>
        <dbReference type="ARBA" id="ARBA00022737"/>
    </source>
</evidence>
<dbReference type="NCBIfam" id="TIGR01494">
    <property type="entry name" value="ATPase_P-type"/>
    <property type="match status" value="1"/>
</dbReference>
<dbReference type="InterPro" id="IPR036163">
    <property type="entry name" value="HMA_dom_sf"/>
</dbReference>
<dbReference type="PROSITE" id="PS01047">
    <property type="entry name" value="HMA_1"/>
    <property type="match status" value="2"/>
</dbReference>
<accession>A0A165FXE3</accession>
<evidence type="ECO:0000256" key="1">
    <source>
        <dbReference type="ARBA" id="ARBA00004127"/>
    </source>
</evidence>
<feature type="transmembrane region" description="Helical" evidence="15">
    <location>
        <begin position="336"/>
        <end position="355"/>
    </location>
</feature>
<dbReference type="InterPro" id="IPR023299">
    <property type="entry name" value="ATPase_P-typ_cyto_dom_N"/>
</dbReference>
<dbReference type="PROSITE" id="PS01229">
    <property type="entry name" value="COF_2"/>
    <property type="match status" value="1"/>
</dbReference>
<dbReference type="InterPro" id="IPR017969">
    <property type="entry name" value="Heavy-metal-associated_CS"/>
</dbReference>
<feature type="transmembrane region" description="Helical" evidence="15">
    <location>
        <begin position="292"/>
        <end position="316"/>
    </location>
</feature>
<dbReference type="GO" id="GO:0005507">
    <property type="term" value="F:copper ion binding"/>
    <property type="evidence" value="ECO:0007669"/>
    <property type="project" value="InterPro"/>
</dbReference>
<keyword evidence="3" id="KW-0813">Transport</keyword>
<dbReference type="Gene3D" id="3.40.1110.10">
    <property type="entry name" value="Calcium-transporting ATPase, cytoplasmic domain N"/>
    <property type="match status" value="1"/>
</dbReference>
<evidence type="ECO:0000256" key="7">
    <source>
        <dbReference type="ARBA" id="ARBA00022741"/>
    </source>
</evidence>
<dbReference type="Gene3D" id="3.30.70.100">
    <property type="match status" value="2"/>
</dbReference>
<dbReference type="SUPFAM" id="SSF56784">
    <property type="entry name" value="HAD-like"/>
    <property type="match status" value="1"/>
</dbReference>
<dbReference type="EMBL" id="KV423965">
    <property type="protein sequence ID" value="KZT57332.1"/>
    <property type="molecule type" value="Genomic_DNA"/>
</dbReference>
<evidence type="ECO:0000313" key="18">
    <source>
        <dbReference type="Proteomes" id="UP000076842"/>
    </source>
</evidence>
<dbReference type="PROSITE" id="PS50846">
    <property type="entry name" value="HMA_2"/>
    <property type="match status" value="2"/>
</dbReference>
<name>A0A165FXE3_9BASI</name>
<feature type="transmembrane region" description="Helical" evidence="15">
    <location>
        <begin position="418"/>
        <end position="437"/>
    </location>
</feature>
<evidence type="ECO:0000313" key="17">
    <source>
        <dbReference type="EMBL" id="KZT57332.1"/>
    </source>
</evidence>
<dbReference type="SUPFAM" id="SSF81653">
    <property type="entry name" value="Calcium ATPase, transduction domain A"/>
    <property type="match status" value="1"/>
</dbReference>
<dbReference type="Proteomes" id="UP000076842">
    <property type="component" value="Unassembled WGS sequence"/>
</dbReference>
<evidence type="ECO:0000256" key="14">
    <source>
        <dbReference type="ARBA" id="ARBA00023136"/>
    </source>
</evidence>
<reference evidence="17 18" key="1">
    <citation type="journal article" date="2016" name="Mol. Biol. Evol.">
        <title>Comparative Genomics of Early-Diverging Mushroom-Forming Fungi Provides Insights into the Origins of Lignocellulose Decay Capabilities.</title>
        <authorList>
            <person name="Nagy L.G."/>
            <person name="Riley R."/>
            <person name="Tritt A."/>
            <person name="Adam C."/>
            <person name="Daum C."/>
            <person name="Floudas D."/>
            <person name="Sun H."/>
            <person name="Yadav J.S."/>
            <person name="Pangilinan J."/>
            <person name="Larsson K.H."/>
            <person name="Matsuura K."/>
            <person name="Barry K."/>
            <person name="Labutti K."/>
            <person name="Kuo R."/>
            <person name="Ohm R.A."/>
            <person name="Bhattacharya S.S."/>
            <person name="Shirouzu T."/>
            <person name="Yoshinaga Y."/>
            <person name="Martin F.M."/>
            <person name="Grigoriev I.V."/>
            <person name="Hibbett D.S."/>
        </authorList>
    </citation>
    <scope>NUCLEOTIDE SEQUENCE [LARGE SCALE GENOMIC DNA]</scope>
    <source>
        <strain evidence="17 18">HHB12733</strain>
    </source>
</reference>
<organism evidence="17 18">
    <name type="scientific">Calocera cornea HHB12733</name>
    <dbReference type="NCBI Taxonomy" id="1353952"/>
    <lineage>
        <taxon>Eukaryota</taxon>
        <taxon>Fungi</taxon>
        <taxon>Dikarya</taxon>
        <taxon>Basidiomycota</taxon>
        <taxon>Agaricomycotina</taxon>
        <taxon>Dacrymycetes</taxon>
        <taxon>Dacrymycetales</taxon>
        <taxon>Dacrymycetaceae</taxon>
        <taxon>Calocera</taxon>
    </lineage>
</organism>
<dbReference type="PRINTS" id="PR00119">
    <property type="entry name" value="CATATPASE"/>
</dbReference>
<keyword evidence="13" id="KW-0406">Ion transport</keyword>
<dbReference type="GO" id="GO:0016887">
    <property type="term" value="F:ATP hydrolysis activity"/>
    <property type="evidence" value="ECO:0007669"/>
    <property type="project" value="InterPro"/>
</dbReference>
<keyword evidence="10" id="KW-1278">Translocase</keyword>
<dbReference type="SUPFAM" id="SSF81665">
    <property type="entry name" value="Calcium ATPase, transmembrane domain M"/>
    <property type="match status" value="1"/>
</dbReference>
<dbReference type="PANTHER" id="PTHR43520:SF32">
    <property type="entry name" value="COPPER RESISTANCE P-TYPE ATPASE (EUROFUNG)"/>
    <property type="match status" value="1"/>
</dbReference>
<dbReference type="InterPro" id="IPR059000">
    <property type="entry name" value="ATPase_P-type_domA"/>
</dbReference>